<keyword evidence="1" id="KW-0472">Membrane</keyword>
<dbReference type="AlphaFoldDB" id="A0A8S1KUZ6"/>
<dbReference type="Proteomes" id="UP000688137">
    <property type="component" value="Unassembled WGS sequence"/>
</dbReference>
<keyword evidence="1" id="KW-1133">Transmembrane helix</keyword>
<reference evidence="2" key="1">
    <citation type="submission" date="2021-01" db="EMBL/GenBank/DDBJ databases">
        <authorList>
            <consortium name="Genoscope - CEA"/>
            <person name="William W."/>
        </authorList>
    </citation>
    <scope>NUCLEOTIDE SEQUENCE</scope>
</reference>
<dbReference type="EMBL" id="CAJJDM010000026">
    <property type="protein sequence ID" value="CAD8058221.1"/>
    <property type="molecule type" value="Genomic_DNA"/>
</dbReference>
<proteinExistence type="predicted"/>
<accession>A0A8S1KUZ6</accession>
<evidence type="ECO:0000256" key="1">
    <source>
        <dbReference type="SAM" id="Phobius"/>
    </source>
</evidence>
<comment type="caution">
    <text evidence="2">The sequence shown here is derived from an EMBL/GenBank/DDBJ whole genome shotgun (WGS) entry which is preliminary data.</text>
</comment>
<protein>
    <recommendedName>
        <fullName evidence="4">Transmembrane protein</fullName>
    </recommendedName>
</protein>
<organism evidence="2 3">
    <name type="scientific">Paramecium primaurelia</name>
    <dbReference type="NCBI Taxonomy" id="5886"/>
    <lineage>
        <taxon>Eukaryota</taxon>
        <taxon>Sar</taxon>
        <taxon>Alveolata</taxon>
        <taxon>Ciliophora</taxon>
        <taxon>Intramacronucleata</taxon>
        <taxon>Oligohymenophorea</taxon>
        <taxon>Peniculida</taxon>
        <taxon>Parameciidae</taxon>
        <taxon>Paramecium</taxon>
    </lineage>
</organism>
<evidence type="ECO:0000313" key="2">
    <source>
        <dbReference type="EMBL" id="CAD8058221.1"/>
    </source>
</evidence>
<gene>
    <name evidence="2" type="ORF">PPRIM_AZ9-3.1.T0270106</name>
</gene>
<evidence type="ECO:0000313" key="3">
    <source>
        <dbReference type="Proteomes" id="UP000688137"/>
    </source>
</evidence>
<keyword evidence="3" id="KW-1185">Reference proteome</keyword>
<keyword evidence="1" id="KW-0812">Transmembrane</keyword>
<sequence length="193" mass="22529">METQAKQPTGSLLKQLGPCKQGIIQREIKRIVTLARFPLHSPQFVVNVQYNKKIQDHLVFTCKRSIMSKFEQVIPLLYKEDLLQQLCLLQQTFLISLTNFYSQQRQRKSNLIRPIQIDSKMIEEIPQSKIVSGRKAHITSQTSFLIRIHRTGKREEGKGFVFILIYIIIFLLLIQKQNETIKKIIISQIITQP</sequence>
<evidence type="ECO:0008006" key="4">
    <source>
        <dbReference type="Google" id="ProtNLM"/>
    </source>
</evidence>
<feature type="transmembrane region" description="Helical" evidence="1">
    <location>
        <begin position="157"/>
        <end position="174"/>
    </location>
</feature>
<name>A0A8S1KUZ6_PARPR</name>